<evidence type="ECO:0008006" key="4">
    <source>
        <dbReference type="Google" id="ProtNLM"/>
    </source>
</evidence>
<dbReference type="Gene3D" id="1.20.120.160">
    <property type="entry name" value="HPT domain"/>
    <property type="match status" value="1"/>
</dbReference>
<keyword evidence="3" id="KW-1185">Reference proteome</keyword>
<gene>
    <name evidence="2" type="ORF">SAMN02983003_1245</name>
</gene>
<organism evidence="2 3">
    <name type="scientific">Devosia enhydra</name>
    <dbReference type="NCBI Taxonomy" id="665118"/>
    <lineage>
        <taxon>Bacteria</taxon>
        <taxon>Pseudomonadati</taxon>
        <taxon>Pseudomonadota</taxon>
        <taxon>Alphaproteobacteria</taxon>
        <taxon>Hyphomicrobiales</taxon>
        <taxon>Devosiaceae</taxon>
        <taxon>Devosia</taxon>
    </lineage>
</organism>
<evidence type="ECO:0000313" key="2">
    <source>
        <dbReference type="EMBL" id="SFZ82732.1"/>
    </source>
</evidence>
<accession>A0A1K2HVF7</accession>
<dbReference type="InterPro" id="IPR036641">
    <property type="entry name" value="HPT_dom_sf"/>
</dbReference>
<protein>
    <recommendedName>
        <fullName evidence="4">Hpt domain-containing protein</fullName>
    </recommendedName>
</protein>
<dbReference type="Proteomes" id="UP000183447">
    <property type="component" value="Unassembled WGS sequence"/>
</dbReference>
<dbReference type="RefSeq" id="WP_143145680.1">
    <property type="nucleotide sequence ID" value="NZ_FPKU01000001.1"/>
</dbReference>
<evidence type="ECO:0000256" key="1">
    <source>
        <dbReference type="SAM" id="MobiDB-lite"/>
    </source>
</evidence>
<dbReference type="STRING" id="665118.SAMN02983003_1245"/>
<dbReference type="GO" id="GO:0000160">
    <property type="term" value="P:phosphorelay signal transduction system"/>
    <property type="evidence" value="ECO:0007669"/>
    <property type="project" value="InterPro"/>
</dbReference>
<name>A0A1K2HVF7_9HYPH</name>
<proteinExistence type="predicted"/>
<reference evidence="2 3" key="1">
    <citation type="submission" date="2016-11" db="EMBL/GenBank/DDBJ databases">
        <authorList>
            <person name="Jaros S."/>
            <person name="Januszkiewicz K."/>
            <person name="Wedrychowicz H."/>
        </authorList>
    </citation>
    <scope>NUCLEOTIDE SEQUENCE [LARGE SCALE GENOMIC DNA]</scope>
    <source>
        <strain evidence="2 3">ATCC 23634</strain>
    </source>
</reference>
<dbReference type="OrthoDB" id="8454588at2"/>
<dbReference type="AlphaFoldDB" id="A0A1K2HVF7"/>
<feature type="region of interest" description="Disordered" evidence="1">
    <location>
        <begin position="1"/>
        <end position="27"/>
    </location>
</feature>
<evidence type="ECO:0000313" key="3">
    <source>
        <dbReference type="Proteomes" id="UP000183447"/>
    </source>
</evidence>
<dbReference type="EMBL" id="FPKU01000001">
    <property type="protein sequence ID" value="SFZ82732.1"/>
    <property type="molecule type" value="Genomic_DNA"/>
</dbReference>
<sequence>MDRFKSVAVPSAQIAPQDAAKTRPRRADPLDLEFLDRQSLGDPGLMDEILRQFKDRLTLYFSRVTASTDVEGLAVDLKMLGLAARGVGAWTIGELSAGAEAELRDSGVVNPERIEDLALAVAEAETWLSERISRMPD</sequence>
<dbReference type="SUPFAM" id="SSF47226">
    <property type="entry name" value="Histidine-containing phosphotransfer domain, HPT domain"/>
    <property type="match status" value="1"/>
</dbReference>